<name>A0A8D2JNF3_SCIVU</name>
<feature type="region of interest" description="Disordered" evidence="1">
    <location>
        <begin position="1"/>
        <end position="26"/>
    </location>
</feature>
<dbReference type="Proteomes" id="UP000694564">
    <property type="component" value="Chromosome 6"/>
</dbReference>
<evidence type="ECO:0000313" key="2">
    <source>
        <dbReference type="Ensembl" id="ENSSVLP00005023089.1"/>
    </source>
</evidence>
<evidence type="ECO:0000313" key="3">
    <source>
        <dbReference type="Proteomes" id="UP000694564"/>
    </source>
</evidence>
<sequence>MCVPVQEATQKKKHSASPGFHQTPASRSFSLSTCSLWICPCSFRFYLCETFFYLHHNFHSAHYSKEGLNPPKLLYFITCSCGILNIHK</sequence>
<dbReference type="AlphaFoldDB" id="A0A8D2JNF3"/>
<evidence type="ECO:0000256" key="1">
    <source>
        <dbReference type="SAM" id="MobiDB-lite"/>
    </source>
</evidence>
<reference evidence="2" key="2">
    <citation type="submission" date="2025-09" db="UniProtKB">
        <authorList>
            <consortium name="Ensembl"/>
        </authorList>
    </citation>
    <scope>IDENTIFICATION</scope>
</reference>
<dbReference type="Ensembl" id="ENSSVLT00005025672.1">
    <property type="protein sequence ID" value="ENSSVLP00005023089.1"/>
    <property type="gene ID" value="ENSSVLG00005018376.1"/>
</dbReference>
<proteinExistence type="predicted"/>
<reference evidence="2" key="1">
    <citation type="submission" date="2025-08" db="UniProtKB">
        <authorList>
            <consortium name="Ensembl"/>
        </authorList>
    </citation>
    <scope>IDENTIFICATION</scope>
</reference>
<protein>
    <submittedName>
        <fullName evidence="2">Uncharacterized protein</fullName>
    </submittedName>
</protein>
<accession>A0A8D2JNF3</accession>
<organism evidence="2 3">
    <name type="scientific">Sciurus vulgaris</name>
    <name type="common">Eurasian red squirrel</name>
    <dbReference type="NCBI Taxonomy" id="55149"/>
    <lineage>
        <taxon>Eukaryota</taxon>
        <taxon>Metazoa</taxon>
        <taxon>Chordata</taxon>
        <taxon>Craniata</taxon>
        <taxon>Vertebrata</taxon>
        <taxon>Euteleostomi</taxon>
        <taxon>Mammalia</taxon>
        <taxon>Eutheria</taxon>
        <taxon>Euarchontoglires</taxon>
        <taxon>Glires</taxon>
        <taxon>Rodentia</taxon>
        <taxon>Sciuromorpha</taxon>
        <taxon>Sciuridae</taxon>
        <taxon>Sciurinae</taxon>
        <taxon>Sciurini</taxon>
        <taxon>Sciurus</taxon>
    </lineage>
</organism>
<keyword evidence="3" id="KW-1185">Reference proteome</keyword>